<reference evidence="9 10" key="1">
    <citation type="submission" date="2024-11" db="EMBL/GenBank/DDBJ databases">
        <title>Chromosome-level genome assembly of Eucalyptus globulus Labill. provides insights into its genome evolution.</title>
        <authorList>
            <person name="Li X."/>
        </authorList>
    </citation>
    <scope>NUCLEOTIDE SEQUENCE [LARGE SCALE GENOMIC DNA]</scope>
    <source>
        <strain evidence="9">CL2024</strain>
        <tissue evidence="9">Fresh tender leaves</tissue>
    </source>
</reference>
<dbReference type="CDD" id="cd00519">
    <property type="entry name" value="Lipase_3"/>
    <property type="match status" value="1"/>
</dbReference>
<accession>A0ABD3JS33</accession>
<keyword evidence="3" id="KW-0963">Cytoplasm</keyword>
<protein>
    <recommendedName>
        <fullName evidence="11">Lipase-like PAD4</fullName>
    </recommendedName>
</protein>
<dbReference type="PANTHER" id="PTHR47413:SF2">
    <property type="entry name" value="LIPASE-LIKE PAD4"/>
    <property type="match status" value="1"/>
</dbReference>
<dbReference type="InterPro" id="IPR029058">
    <property type="entry name" value="AB_hydrolase_fold"/>
</dbReference>
<dbReference type="GO" id="GO:0005737">
    <property type="term" value="C:cytoplasm"/>
    <property type="evidence" value="ECO:0007669"/>
    <property type="project" value="UniProtKB-SubCell"/>
</dbReference>
<comment type="subcellular location">
    <subcellularLocation>
        <location evidence="2">Cytoplasm</location>
    </subcellularLocation>
    <subcellularLocation>
        <location evidence="1">Nucleus</location>
    </subcellularLocation>
</comment>
<keyword evidence="4" id="KW-0378">Hydrolase</keyword>
<dbReference type="Gene3D" id="3.40.50.1820">
    <property type="entry name" value="alpha/beta hydrolase"/>
    <property type="match status" value="1"/>
</dbReference>
<dbReference type="PANTHER" id="PTHR47413">
    <property type="entry name" value="LIPASE-LIKE PAD4"/>
    <property type="match status" value="1"/>
</dbReference>
<dbReference type="InterPro" id="IPR002921">
    <property type="entry name" value="Fungal_lipase-type"/>
</dbReference>
<dbReference type="Proteomes" id="UP001634007">
    <property type="component" value="Unassembled WGS sequence"/>
</dbReference>
<evidence type="ECO:0000259" key="8">
    <source>
        <dbReference type="Pfam" id="PF18117"/>
    </source>
</evidence>
<evidence type="ECO:0000256" key="3">
    <source>
        <dbReference type="ARBA" id="ARBA00022490"/>
    </source>
</evidence>
<feature type="domain" description="Fungal lipase-type" evidence="7">
    <location>
        <begin position="85"/>
        <end position="205"/>
    </location>
</feature>
<evidence type="ECO:0000256" key="5">
    <source>
        <dbReference type="ARBA" id="ARBA00022821"/>
    </source>
</evidence>
<evidence type="ECO:0008006" key="11">
    <source>
        <dbReference type="Google" id="ProtNLM"/>
    </source>
</evidence>
<gene>
    <name evidence="9" type="ORF">ACJRO7_033625</name>
</gene>
<evidence type="ECO:0000256" key="2">
    <source>
        <dbReference type="ARBA" id="ARBA00004496"/>
    </source>
</evidence>
<dbReference type="GO" id="GO:0005634">
    <property type="term" value="C:nucleus"/>
    <property type="evidence" value="ECO:0007669"/>
    <property type="project" value="UniProtKB-SubCell"/>
</dbReference>
<evidence type="ECO:0000313" key="9">
    <source>
        <dbReference type="EMBL" id="KAL3729054.1"/>
    </source>
</evidence>
<dbReference type="InterPro" id="IPR041266">
    <property type="entry name" value="EDS1_EP"/>
</dbReference>
<name>A0ABD3JS33_EUCGL</name>
<feature type="domain" description="EDS1 EP" evidence="8">
    <location>
        <begin position="399"/>
        <end position="603"/>
    </location>
</feature>
<keyword evidence="6" id="KW-0539">Nucleus</keyword>
<dbReference type="SUPFAM" id="SSF53474">
    <property type="entry name" value="alpha/beta-Hydrolases"/>
    <property type="match status" value="1"/>
</dbReference>
<keyword evidence="10" id="KW-1185">Reference proteome</keyword>
<evidence type="ECO:0000313" key="10">
    <source>
        <dbReference type="Proteomes" id="UP001634007"/>
    </source>
</evidence>
<evidence type="ECO:0000256" key="1">
    <source>
        <dbReference type="ARBA" id="ARBA00004123"/>
    </source>
</evidence>
<dbReference type="Pfam" id="PF18117">
    <property type="entry name" value="EDS1_EP"/>
    <property type="match status" value="1"/>
</dbReference>
<evidence type="ECO:0000259" key="7">
    <source>
        <dbReference type="Pfam" id="PF01764"/>
    </source>
</evidence>
<keyword evidence="5" id="KW-0611">Plant defense</keyword>
<dbReference type="EMBL" id="JBJKBG010000008">
    <property type="protein sequence ID" value="KAL3729054.1"/>
    <property type="molecule type" value="Genomic_DNA"/>
</dbReference>
<dbReference type="GO" id="GO:0006952">
    <property type="term" value="P:defense response"/>
    <property type="evidence" value="ECO:0007669"/>
    <property type="project" value="UniProtKB-KW"/>
</dbReference>
<comment type="caution">
    <text evidence="9">The sequence shown here is derived from an EMBL/GenBank/DDBJ whole genome shotgun (WGS) entry which is preliminary data.</text>
</comment>
<evidence type="ECO:0000256" key="4">
    <source>
        <dbReference type="ARBA" id="ARBA00022801"/>
    </source>
</evidence>
<dbReference type="AlphaFoldDB" id="A0ABD3JS33"/>
<organism evidence="9 10">
    <name type="scientific">Eucalyptus globulus</name>
    <name type="common">Tasmanian blue gum</name>
    <dbReference type="NCBI Taxonomy" id="34317"/>
    <lineage>
        <taxon>Eukaryota</taxon>
        <taxon>Viridiplantae</taxon>
        <taxon>Streptophyta</taxon>
        <taxon>Embryophyta</taxon>
        <taxon>Tracheophyta</taxon>
        <taxon>Spermatophyta</taxon>
        <taxon>Magnoliopsida</taxon>
        <taxon>eudicotyledons</taxon>
        <taxon>Gunneridae</taxon>
        <taxon>Pentapetalae</taxon>
        <taxon>rosids</taxon>
        <taxon>malvids</taxon>
        <taxon>Myrtales</taxon>
        <taxon>Myrtaceae</taxon>
        <taxon>Myrtoideae</taxon>
        <taxon>Eucalypteae</taxon>
        <taxon>Eucalyptus</taxon>
    </lineage>
</organism>
<evidence type="ECO:0000256" key="6">
    <source>
        <dbReference type="ARBA" id="ARBA00023242"/>
    </source>
</evidence>
<proteinExistence type="predicted"/>
<sequence length="615" mass="69997">MDIEASPFETSEMLGTFLASTPLPKEAWRVCSTANAMGCGAFVVEQVGGVGYVAFSGIQQLPVPDWDPNRSMLVPLDAASHGPFALLKCHYDGEEPVMVHAGLLHLFLHYHPRPDLQSQIHSLLAETKLIVITGHSIGGSIAFLAALWLLSYLKSIFPPISVLCIGFGSPFLGNKSLSRAVLRESWSGSFCNVMSTHDIMPRLSLDHSLVPTPQWQALIRFWYTYMMSPNSINFANLQLTEEDKAWLFYLAVANMERLVHAEEGSGGRSFWPFGNYLFCSEEGAICLDNAVSVNKMMHLMLRIGSPNCITEEHLKYGRYVERLPHQSLKRSFMEGDLSESSYEASLSMALNSMGASRQLSIAPIAKDCLKMTRRMGRSPNLKAANLSIKLSKIAPYKLEIQWYKACCDDSNEQRGYYDSFKHRGASKREFKINMNRIMLEAFWDGVIRMMDKNELPHDLHKSSKWVTASQVYMLLVEPLDIAEYYRSGMHHKKGHYISNGRARRYEIFDQLWIERVCRKKLGNRRTRYAGSTQDSCFWARVEEAKEWLDKIKRDSEPANRAPLWDRLIEFETYAMKKVEGLEVSTDVVAKNSSFSLWLEGWRASKSQIYPLKDIN</sequence>
<dbReference type="Pfam" id="PF01764">
    <property type="entry name" value="Lipase_3"/>
    <property type="match status" value="1"/>
</dbReference>
<dbReference type="GO" id="GO:0016787">
    <property type="term" value="F:hydrolase activity"/>
    <property type="evidence" value="ECO:0007669"/>
    <property type="project" value="UniProtKB-KW"/>
</dbReference>